<dbReference type="Gene3D" id="2.170.220.10">
    <property type="match status" value="1"/>
</dbReference>
<dbReference type="InterPro" id="IPR013155">
    <property type="entry name" value="M/V/L/I-tRNA-synth_anticd-bd"/>
</dbReference>
<dbReference type="Pfam" id="PF09334">
    <property type="entry name" value="tRNA-synt_1g"/>
    <property type="match status" value="1"/>
</dbReference>
<evidence type="ECO:0000256" key="7">
    <source>
        <dbReference type="ARBA" id="ARBA00022840"/>
    </source>
</evidence>
<gene>
    <name evidence="14" type="ORF">COV54_01250</name>
</gene>
<dbReference type="EC" id="6.1.1.10" evidence="2"/>
<dbReference type="GO" id="GO:0006431">
    <property type="term" value="P:methionyl-tRNA aminoacylation"/>
    <property type="evidence" value="ECO:0007669"/>
    <property type="project" value="InterPro"/>
</dbReference>
<evidence type="ECO:0000256" key="10">
    <source>
        <dbReference type="ARBA" id="ARBA00030904"/>
    </source>
</evidence>
<keyword evidence="7 11" id="KW-0067">ATP-binding</keyword>
<keyword evidence="4" id="KW-0963">Cytoplasm</keyword>
<evidence type="ECO:0000256" key="2">
    <source>
        <dbReference type="ARBA" id="ARBA00012838"/>
    </source>
</evidence>
<dbReference type="PANTHER" id="PTHR43326:SF1">
    <property type="entry name" value="METHIONINE--TRNA LIGASE, MITOCHONDRIAL"/>
    <property type="match status" value="1"/>
</dbReference>
<evidence type="ECO:0000256" key="11">
    <source>
        <dbReference type="RuleBase" id="RU363039"/>
    </source>
</evidence>
<comment type="function">
    <text evidence="1">Is required not only for elongation of protein synthesis but also for the initiation of all mRNA translation through initiator tRNA(fMet) aminoacylation.</text>
</comment>
<dbReference type="InterPro" id="IPR033911">
    <property type="entry name" value="MetRS_core"/>
</dbReference>
<evidence type="ECO:0000256" key="3">
    <source>
        <dbReference type="ARBA" id="ARBA00018753"/>
    </source>
</evidence>
<evidence type="ECO:0000256" key="5">
    <source>
        <dbReference type="ARBA" id="ARBA00022598"/>
    </source>
</evidence>
<keyword evidence="8 11" id="KW-0648">Protein biosynthesis</keyword>
<dbReference type="FunFam" id="2.170.220.10:FF:000003">
    <property type="entry name" value="Methionine--tRNA ligase"/>
    <property type="match status" value="1"/>
</dbReference>
<dbReference type="InterPro" id="IPR009080">
    <property type="entry name" value="tRNAsynth_Ia_anticodon-bd"/>
</dbReference>
<dbReference type="AlphaFoldDB" id="A0A2H0NEU3"/>
<dbReference type="SUPFAM" id="SSF47323">
    <property type="entry name" value="Anticodon-binding domain of a subclass of class I aminoacyl-tRNA synthetases"/>
    <property type="match status" value="1"/>
</dbReference>
<dbReference type="NCBIfam" id="TIGR00398">
    <property type="entry name" value="metG"/>
    <property type="match status" value="1"/>
</dbReference>
<evidence type="ECO:0000256" key="9">
    <source>
        <dbReference type="ARBA" id="ARBA00023146"/>
    </source>
</evidence>
<dbReference type="InterPro" id="IPR014758">
    <property type="entry name" value="Met-tRNA_synth"/>
</dbReference>
<proteinExistence type="inferred from homology"/>
<keyword evidence="9 11" id="KW-0030">Aminoacyl-tRNA synthetase</keyword>
<dbReference type="CDD" id="cd00814">
    <property type="entry name" value="MetRS_core"/>
    <property type="match status" value="1"/>
</dbReference>
<keyword evidence="6 11" id="KW-0547">Nucleotide-binding</keyword>
<evidence type="ECO:0000313" key="15">
    <source>
        <dbReference type="Proteomes" id="UP000228867"/>
    </source>
</evidence>
<evidence type="ECO:0000256" key="1">
    <source>
        <dbReference type="ARBA" id="ARBA00003314"/>
    </source>
</evidence>
<keyword evidence="5 11" id="KW-0436">Ligase</keyword>
<sequence>MDKFYITTTLPYVNAPPHLGHALEFVQADIIARHHKIIGDEVFFNVGTDEHGLKIYREAIKSRKNPQEYADEYAAKFKKFCEALNINYTKFIRTTDLPHLKAAQEFWKRCDQNGDIYKGLYKVKYCVGCELEKTESELINGHCPIHPSLKIELIEEENYFFRFSRYQKPLLDFYASCSDFVIPDFRFNEIKNFVAAGLQDFSVSRLKAKMPWGIPVPNDPEQVMYVWFDALINYISTLGWPKEKEKFLAFWGSAGNPKAIQIAGKDNLRQQSAMWQAMLMSAGLPPSKQIIIHGFITSGREKMSKSRGNVVSPFVIIEKYGADALRFWLAHDMNPFEDGDFTLDKFKKSYNANLANGLGNFASRVLTLGEKLKDLGREQILIEKEIEQKIKNVKELVFQKLGGFKFNEAAKEIWDLISFGDAYVNKTEVWAIKDEKIQNKIIFNLIVILDNVAALLKPFLPETSERITKSIVWRNKTLFVKKPEILFPRITEHVSRSPE</sequence>
<comment type="similarity">
    <text evidence="11">Belongs to the class-I aminoacyl-tRNA synthetase family.</text>
</comment>
<evidence type="ECO:0000256" key="8">
    <source>
        <dbReference type="ARBA" id="ARBA00022917"/>
    </source>
</evidence>
<evidence type="ECO:0000256" key="6">
    <source>
        <dbReference type="ARBA" id="ARBA00022741"/>
    </source>
</evidence>
<dbReference type="SUPFAM" id="SSF52374">
    <property type="entry name" value="Nucleotidylyl transferase"/>
    <property type="match status" value="1"/>
</dbReference>
<dbReference type="InterPro" id="IPR014729">
    <property type="entry name" value="Rossmann-like_a/b/a_fold"/>
</dbReference>
<dbReference type="InterPro" id="IPR015413">
    <property type="entry name" value="Methionyl/Leucyl_tRNA_Synth"/>
</dbReference>
<organism evidence="14 15">
    <name type="scientific">Candidatus Jorgensenbacteria bacterium CG11_big_fil_rev_8_21_14_0_20_38_23</name>
    <dbReference type="NCBI Taxonomy" id="1974594"/>
    <lineage>
        <taxon>Bacteria</taxon>
        <taxon>Candidatus Joergenseniibacteriota</taxon>
    </lineage>
</organism>
<comment type="caution">
    <text evidence="14">The sequence shown here is derived from an EMBL/GenBank/DDBJ whole genome shotgun (WGS) entry which is preliminary data.</text>
</comment>
<feature type="domain" description="Methionyl/Valyl/Leucyl/Isoleucyl-tRNA synthetase anticodon-binding" evidence="12">
    <location>
        <begin position="384"/>
        <end position="474"/>
    </location>
</feature>
<dbReference type="GO" id="GO:0004825">
    <property type="term" value="F:methionine-tRNA ligase activity"/>
    <property type="evidence" value="ECO:0007669"/>
    <property type="project" value="UniProtKB-EC"/>
</dbReference>
<dbReference type="GO" id="GO:0005524">
    <property type="term" value="F:ATP binding"/>
    <property type="evidence" value="ECO:0007669"/>
    <property type="project" value="UniProtKB-KW"/>
</dbReference>
<dbReference type="Pfam" id="PF08264">
    <property type="entry name" value="Anticodon_1"/>
    <property type="match status" value="1"/>
</dbReference>
<evidence type="ECO:0000313" key="14">
    <source>
        <dbReference type="EMBL" id="PIR07410.1"/>
    </source>
</evidence>
<evidence type="ECO:0000259" key="13">
    <source>
        <dbReference type="Pfam" id="PF09334"/>
    </source>
</evidence>
<protein>
    <recommendedName>
        <fullName evidence="3">Methionine--tRNA ligase</fullName>
        <ecNumber evidence="2">6.1.1.10</ecNumber>
    </recommendedName>
    <alternativeName>
        <fullName evidence="10">Methionyl-tRNA synthetase</fullName>
    </alternativeName>
</protein>
<dbReference type="Gene3D" id="1.10.730.10">
    <property type="entry name" value="Isoleucyl-tRNA Synthetase, Domain 1"/>
    <property type="match status" value="1"/>
</dbReference>
<dbReference type="PANTHER" id="PTHR43326">
    <property type="entry name" value="METHIONYL-TRNA SYNTHETASE"/>
    <property type="match status" value="1"/>
</dbReference>
<evidence type="ECO:0000256" key="4">
    <source>
        <dbReference type="ARBA" id="ARBA00022490"/>
    </source>
</evidence>
<dbReference type="PRINTS" id="PR01041">
    <property type="entry name" value="TRNASYNTHMET"/>
</dbReference>
<dbReference type="PROSITE" id="PS00178">
    <property type="entry name" value="AA_TRNA_LIGASE_I"/>
    <property type="match status" value="1"/>
</dbReference>
<dbReference type="EMBL" id="PCWR01000029">
    <property type="protein sequence ID" value="PIR07410.1"/>
    <property type="molecule type" value="Genomic_DNA"/>
</dbReference>
<reference evidence="14 15" key="1">
    <citation type="submission" date="2017-09" db="EMBL/GenBank/DDBJ databases">
        <title>Depth-based differentiation of microbial function through sediment-hosted aquifers and enrichment of novel symbionts in the deep terrestrial subsurface.</title>
        <authorList>
            <person name="Probst A.J."/>
            <person name="Ladd B."/>
            <person name="Jarett J.K."/>
            <person name="Geller-Mcgrath D.E."/>
            <person name="Sieber C.M."/>
            <person name="Emerson J.B."/>
            <person name="Anantharaman K."/>
            <person name="Thomas B.C."/>
            <person name="Malmstrom R."/>
            <person name="Stieglmeier M."/>
            <person name="Klingl A."/>
            <person name="Woyke T."/>
            <person name="Ryan C.M."/>
            <person name="Banfield J.F."/>
        </authorList>
    </citation>
    <scope>NUCLEOTIDE SEQUENCE [LARGE SCALE GENOMIC DNA]</scope>
    <source>
        <strain evidence="14">CG11_big_fil_rev_8_21_14_0_20_38_23</strain>
    </source>
</reference>
<dbReference type="InterPro" id="IPR001412">
    <property type="entry name" value="aa-tRNA-synth_I_CS"/>
</dbReference>
<feature type="domain" description="Methionyl/Leucyl tRNA synthetase" evidence="13">
    <location>
        <begin position="136"/>
        <end position="366"/>
    </location>
</feature>
<accession>A0A2H0NEU3</accession>
<dbReference type="InterPro" id="IPR023457">
    <property type="entry name" value="Met-tRNA_synth_2"/>
</dbReference>
<dbReference type="Gene3D" id="3.40.50.620">
    <property type="entry name" value="HUPs"/>
    <property type="match status" value="1"/>
</dbReference>
<dbReference type="Proteomes" id="UP000228867">
    <property type="component" value="Unassembled WGS sequence"/>
</dbReference>
<evidence type="ECO:0000259" key="12">
    <source>
        <dbReference type="Pfam" id="PF08264"/>
    </source>
</evidence>
<name>A0A2H0NEU3_9BACT</name>